<evidence type="ECO:0000313" key="3">
    <source>
        <dbReference type="Proteomes" id="UP000276215"/>
    </source>
</evidence>
<keyword evidence="3" id="KW-1185">Reference proteome</keyword>
<name>A0A3N4IX33_9PEZI</name>
<gene>
    <name evidence="2" type="ORF">L873DRAFT_1878130</name>
</gene>
<feature type="region of interest" description="Disordered" evidence="1">
    <location>
        <begin position="82"/>
        <end position="113"/>
    </location>
</feature>
<accession>A0A3N4IX33</accession>
<dbReference type="AlphaFoldDB" id="A0A3N4IX33"/>
<proteinExistence type="predicted"/>
<sequence length="113" mass="13100">MRGIVITCQAQQKVQDRESGTVQEDTEFTKAVDKWIEVKDFHQHECEQSKTTQTQVEKEHQEATQHWFNLLQSAHKKCYYSDSDDGNAYTDSNSEHETEAGNQFSKFIKGARN</sequence>
<reference evidence="2 3" key="1">
    <citation type="journal article" date="2018" name="Nat. Ecol. Evol.">
        <title>Pezizomycetes genomes reveal the molecular basis of ectomycorrhizal truffle lifestyle.</title>
        <authorList>
            <person name="Murat C."/>
            <person name="Payen T."/>
            <person name="Noel B."/>
            <person name="Kuo A."/>
            <person name="Morin E."/>
            <person name="Chen J."/>
            <person name="Kohler A."/>
            <person name="Krizsan K."/>
            <person name="Balestrini R."/>
            <person name="Da Silva C."/>
            <person name="Montanini B."/>
            <person name="Hainaut M."/>
            <person name="Levati E."/>
            <person name="Barry K.W."/>
            <person name="Belfiori B."/>
            <person name="Cichocki N."/>
            <person name="Clum A."/>
            <person name="Dockter R.B."/>
            <person name="Fauchery L."/>
            <person name="Guy J."/>
            <person name="Iotti M."/>
            <person name="Le Tacon F."/>
            <person name="Lindquist E.A."/>
            <person name="Lipzen A."/>
            <person name="Malagnac F."/>
            <person name="Mello A."/>
            <person name="Molinier V."/>
            <person name="Miyauchi S."/>
            <person name="Poulain J."/>
            <person name="Riccioni C."/>
            <person name="Rubini A."/>
            <person name="Sitrit Y."/>
            <person name="Splivallo R."/>
            <person name="Traeger S."/>
            <person name="Wang M."/>
            <person name="Zifcakova L."/>
            <person name="Wipf D."/>
            <person name="Zambonelli A."/>
            <person name="Paolocci F."/>
            <person name="Nowrousian M."/>
            <person name="Ottonello S."/>
            <person name="Baldrian P."/>
            <person name="Spatafora J.W."/>
            <person name="Henrissat B."/>
            <person name="Nagy L.G."/>
            <person name="Aury J.M."/>
            <person name="Wincker P."/>
            <person name="Grigoriev I.V."/>
            <person name="Bonfante P."/>
            <person name="Martin F.M."/>
        </authorList>
    </citation>
    <scope>NUCLEOTIDE SEQUENCE [LARGE SCALE GENOMIC DNA]</scope>
    <source>
        <strain evidence="2 3">120613-1</strain>
    </source>
</reference>
<evidence type="ECO:0000256" key="1">
    <source>
        <dbReference type="SAM" id="MobiDB-lite"/>
    </source>
</evidence>
<dbReference type="OrthoDB" id="5421906at2759"/>
<evidence type="ECO:0000313" key="2">
    <source>
        <dbReference type="EMBL" id="RPA90375.1"/>
    </source>
</evidence>
<protein>
    <submittedName>
        <fullName evidence="2">Uncharacterized protein</fullName>
    </submittedName>
</protein>
<dbReference type="EMBL" id="ML120528">
    <property type="protein sequence ID" value="RPA90375.1"/>
    <property type="molecule type" value="Genomic_DNA"/>
</dbReference>
<organism evidence="2 3">
    <name type="scientific">Choiromyces venosus 120613-1</name>
    <dbReference type="NCBI Taxonomy" id="1336337"/>
    <lineage>
        <taxon>Eukaryota</taxon>
        <taxon>Fungi</taxon>
        <taxon>Dikarya</taxon>
        <taxon>Ascomycota</taxon>
        <taxon>Pezizomycotina</taxon>
        <taxon>Pezizomycetes</taxon>
        <taxon>Pezizales</taxon>
        <taxon>Tuberaceae</taxon>
        <taxon>Choiromyces</taxon>
    </lineage>
</organism>
<dbReference type="Proteomes" id="UP000276215">
    <property type="component" value="Unassembled WGS sequence"/>
</dbReference>